<dbReference type="PANTHER" id="PTHR43667:SF2">
    <property type="entry name" value="FATTY ACID C-METHYL TRANSFERASE"/>
    <property type="match status" value="1"/>
</dbReference>
<evidence type="ECO:0000256" key="5">
    <source>
        <dbReference type="ARBA" id="ARBA00023098"/>
    </source>
</evidence>
<dbReference type="PIRSF" id="PIRSF003085">
    <property type="entry name" value="CMAS"/>
    <property type="match status" value="1"/>
</dbReference>
<evidence type="ECO:0000256" key="3">
    <source>
        <dbReference type="ARBA" id="ARBA00022679"/>
    </source>
</evidence>
<keyword evidence="7" id="KW-1185">Reference proteome</keyword>
<reference evidence="7" key="1">
    <citation type="journal article" date="2019" name="Int. J. Syst. Evol. Microbiol.">
        <title>The Global Catalogue of Microorganisms (GCM) 10K type strain sequencing project: providing services to taxonomists for standard genome sequencing and annotation.</title>
        <authorList>
            <consortium name="The Broad Institute Genomics Platform"/>
            <consortium name="The Broad Institute Genome Sequencing Center for Infectious Disease"/>
            <person name="Wu L."/>
            <person name="Ma J."/>
        </authorList>
    </citation>
    <scope>NUCLEOTIDE SEQUENCE [LARGE SCALE GENOMIC DNA]</scope>
    <source>
        <strain evidence="7">CGMCC 1.15341</strain>
    </source>
</reference>
<keyword evidence="4" id="KW-0949">S-adenosyl-L-methionine</keyword>
<gene>
    <name evidence="6" type="ORF">GCM10011352_17370</name>
</gene>
<evidence type="ECO:0000256" key="2">
    <source>
        <dbReference type="ARBA" id="ARBA00022603"/>
    </source>
</evidence>
<comment type="similarity">
    <text evidence="1">Belongs to the CFA/CMAS family.</text>
</comment>
<keyword evidence="3" id="KW-0808">Transferase</keyword>
<name>A0ABQ1KD16_9GAMM</name>
<evidence type="ECO:0000256" key="4">
    <source>
        <dbReference type="ARBA" id="ARBA00022691"/>
    </source>
</evidence>
<dbReference type="Proteomes" id="UP000629025">
    <property type="component" value="Unassembled WGS sequence"/>
</dbReference>
<accession>A0ABQ1KD16</accession>
<dbReference type="RefSeq" id="WP_229680660.1">
    <property type="nucleotide sequence ID" value="NZ_BMIJ01000003.1"/>
</dbReference>
<dbReference type="EMBL" id="BMIJ01000003">
    <property type="protein sequence ID" value="GGB91840.1"/>
    <property type="molecule type" value="Genomic_DNA"/>
</dbReference>
<dbReference type="InterPro" id="IPR050723">
    <property type="entry name" value="CFA/CMAS"/>
</dbReference>
<proteinExistence type="inferred from homology"/>
<dbReference type="Pfam" id="PF02353">
    <property type="entry name" value="CMAS"/>
    <property type="match status" value="1"/>
</dbReference>
<protein>
    <submittedName>
        <fullName evidence="6">Cyclopropane-fatty-acyl-phospholipid synthase</fullName>
    </submittedName>
</protein>
<keyword evidence="5" id="KW-0443">Lipid metabolism</keyword>
<dbReference type="Gene3D" id="3.40.50.150">
    <property type="entry name" value="Vaccinia Virus protein VP39"/>
    <property type="match status" value="1"/>
</dbReference>
<dbReference type="InterPro" id="IPR003333">
    <property type="entry name" value="CMAS"/>
</dbReference>
<keyword evidence="2" id="KW-0489">Methyltransferase</keyword>
<evidence type="ECO:0000313" key="7">
    <source>
        <dbReference type="Proteomes" id="UP000629025"/>
    </source>
</evidence>
<comment type="caution">
    <text evidence="6">The sequence shown here is derived from an EMBL/GenBank/DDBJ whole genome shotgun (WGS) entry which is preliminary data.</text>
</comment>
<dbReference type="InterPro" id="IPR029063">
    <property type="entry name" value="SAM-dependent_MTases_sf"/>
</dbReference>
<evidence type="ECO:0000256" key="1">
    <source>
        <dbReference type="ARBA" id="ARBA00010815"/>
    </source>
</evidence>
<sequence>MKLFEYKTAEVQGQRCSEQMRERVPGVLERWLIAWLRPRIDGNQGTLQLQLPSGNCYRFGEQEPHASLTLNSYRGLRKLITGGLNGWSEAYLQGDWDSPDLTALIRWGARYESSLESMGKLRLLSDLQHNRYHRSRENHREGSRRNIAAHYDLGNAFYQQWLDPSMTYSAALFTEPGMSLQAAQVAKNQRILELTQTRPGDSICEIGCGWGGFAEQAAQQGRRIHGVTLSREQLAWGQQRIQSASLADQVELSLTDYRDLDGQYDGVVSIEMFEAVGEQHWDTYFQQLKNILKPEGRAVLQIITIDDQRFRSYRKQADFIQRYIFPGGMLPSVEALHYKFKQHGFRLEHQQMFGLDYARTLKIWTDSFERNFDHNIAPLGFDRHFYRMWRYYLAYCEGGFREKCIDVGLFVLTRN</sequence>
<evidence type="ECO:0000313" key="6">
    <source>
        <dbReference type="EMBL" id="GGB91840.1"/>
    </source>
</evidence>
<dbReference type="PANTHER" id="PTHR43667">
    <property type="entry name" value="CYCLOPROPANE-FATTY-ACYL-PHOSPHOLIPID SYNTHASE"/>
    <property type="match status" value="1"/>
</dbReference>
<dbReference type="CDD" id="cd02440">
    <property type="entry name" value="AdoMet_MTases"/>
    <property type="match status" value="1"/>
</dbReference>
<dbReference type="SUPFAM" id="SSF53335">
    <property type="entry name" value="S-adenosyl-L-methionine-dependent methyltransferases"/>
    <property type="match status" value="1"/>
</dbReference>
<organism evidence="6 7">
    <name type="scientific">Marinobacterium zhoushanense</name>
    <dbReference type="NCBI Taxonomy" id="1679163"/>
    <lineage>
        <taxon>Bacteria</taxon>
        <taxon>Pseudomonadati</taxon>
        <taxon>Pseudomonadota</taxon>
        <taxon>Gammaproteobacteria</taxon>
        <taxon>Oceanospirillales</taxon>
        <taxon>Oceanospirillaceae</taxon>
        <taxon>Marinobacterium</taxon>
    </lineage>
</organism>